<dbReference type="RefSeq" id="WP_344040307.1">
    <property type="nucleotide sequence ID" value="NZ_BAAAKE010000022.1"/>
</dbReference>
<name>A0ABV9XZ52_9PSEU</name>
<dbReference type="InterPro" id="IPR002575">
    <property type="entry name" value="Aminoglycoside_PTrfase"/>
</dbReference>
<sequence length="245" mass="25734">MEFAGGWDSVAVLVGRWVERRPRRPDVEAQLRREVRLMPWLAPRLPLAVPVPELVSDDPLVVRHPLVPGEPTAGADPAHGRALGGFLRALHATPTAGAADLGVARADHDGALDRFGAEVVPLLPASRRGAALALLDAARGLPADTVVHGDIGPEHVLADGTGLTGVIDFGDTHLGDPAIDLAWALHGAARPFADAVAESFGVTGEQRERALVWHRLGPWHEVTHAFDTGASPAGGVEGVLDRLSP</sequence>
<proteinExistence type="predicted"/>
<evidence type="ECO:0000313" key="2">
    <source>
        <dbReference type="EMBL" id="MFC5055258.1"/>
    </source>
</evidence>
<dbReference type="EMBL" id="JBHSJB010000012">
    <property type="protein sequence ID" value="MFC5055258.1"/>
    <property type="molecule type" value="Genomic_DNA"/>
</dbReference>
<reference evidence="3" key="1">
    <citation type="journal article" date="2019" name="Int. J. Syst. Evol. Microbiol.">
        <title>The Global Catalogue of Microorganisms (GCM) 10K type strain sequencing project: providing services to taxonomists for standard genome sequencing and annotation.</title>
        <authorList>
            <consortium name="The Broad Institute Genomics Platform"/>
            <consortium name="The Broad Institute Genome Sequencing Center for Infectious Disease"/>
            <person name="Wu L."/>
            <person name="Ma J."/>
        </authorList>
    </citation>
    <scope>NUCLEOTIDE SEQUENCE [LARGE SCALE GENOMIC DNA]</scope>
    <source>
        <strain evidence="3">KCTC 12848</strain>
    </source>
</reference>
<organism evidence="2 3">
    <name type="scientific">Saccharothrix xinjiangensis</name>
    <dbReference type="NCBI Taxonomy" id="204798"/>
    <lineage>
        <taxon>Bacteria</taxon>
        <taxon>Bacillati</taxon>
        <taxon>Actinomycetota</taxon>
        <taxon>Actinomycetes</taxon>
        <taxon>Pseudonocardiales</taxon>
        <taxon>Pseudonocardiaceae</taxon>
        <taxon>Saccharothrix</taxon>
    </lineage>
</organism>
<keyword evidence="3" id="KW-1185">Reference proteome</keyword>
<evidence type="ECO:0000313" key="3">
    <source>
        <dbReference type="Proteomes" id="UP001595833"/>
    </source>
</evidence>
<dbReference type="Pfam" id="PF01636">
    <property type="entry name" value="APH"/>
    <property type="match status" value="1"/>
</dbReference>
<protein>
    <submittedName>
        <fullName evidence="2">Phosphotransferase family protein</fullName>
    </submittedName>
</protein>
<dbReference type="Gene3D" id="3.90.1200.10">
    <property type="match status" value="1"/>
</dbReference>
<gene>
    <name evidence="2" type="ORF">ACFPFM_15990</name>
</gene>
<dbReference type="Gene3D" id="3.30.200.20">
    <property type="entry name" value="Phosphorylase Kinase, domain 1"/>
    <property type="match status" value="1"/>
</dbReference>
<accession>A0ABV9XZ52</accession>
<comment type="caution">
    <text evidence="2">The sequence shown here is derived from an EMBL/GenBank/DDBJ whole genome shotgun (WGS) entry which is preliminary data.</text>
</comment>
<dbReference type="InterPro" id="IPR011009">
    <property type="entry name" value="Kinase-like_dom_sf"/>
</dbReference>
<feature type="domain" description="Aminoglycoside phosphotransferase" evidence="1">
    <location>
        <begin position="2"/>
        <end position="205"/>
    </location>
</feature>
<dbReference type="SUPFAM" id="SSF56112">
    <property type="entry name" value="Protein kinase-like (PK-like)"/>
    <property type="match status" value="1"/>
</dbReference>
<dbReference type="Proteomes" id="UP001595833">
    <property type="component" value="Unassembled WGS sequence"/>
</dbReference>
<evidence type="ECO:0000259" key="1">
    <source>
        <dbReference type="Pfam" id="PF01636"/>
    </source>
</evidence>